<sequence length="464" mass="52411">MLQVSPPPQGGGVTVPTGNKRCQHLSPIPCPLRGGPKQRRKEKKLPRQFGVRSGIPRAIVWAGAWTVTGHPGRTKDFQPPYLKSSCEKGGLTKTAPDHCRWDSTNKIQQIHLHLNKVIRSAETSVWNLSQQTHWMGCKLSKEVGPPEGPIVEIMRKKCWDKSLKDMNVLTTEFGFPTGESLSLKNISKLEEKLKAKEQKIRRKNEVSVRKSELIKGQKECLQMWKTEAEIRNTKLMQKQLPFSCEKVETIEKPDSHKQRTQNLQISSSLFPQLAALKLDSDLDGNPPSHPSAPPPYNSATPNERREADSIRLQLQPSSKTARSEMPGPSQDSTTNSLSPIAHRPWQSNKDTAFNMPMVEVSGPQGATLVFLPLRTSQPLHIICSTPQHQEHGHRYPGHREKGRGHYKNWERKLRKDVRFLCGQSGHWRRNCPKNTSSDAINIQTDVGWGLSERNRLLLTSRTNL</sequence>
<gene>
    <name evidence="2" type="ORF">XNOV1_A026136</name>
</gene>
<keyword evidence="3" id="KW-1185">Reference proteome</keyword>
<organism evidence="2 3">
    <name type="scientific">Xyrichtys novacula</name>
    <name type="common">Pearly razorfish</name>
    <name type="synonym">Hemipteronotus novacula</name>
    <dbReference type="NCBI Taxonomy" id="13765"/>
    <lineage>
        <taxon>Eukaryota</taxon>
        <taxon>Metazoa</taxon>
        <taxon>Chordata</taxon>
        <taxon>Craniata</taxon>
        <taxon>Vertebrata</taxon>
        <taxon>Euteleostomi</taxon>
        <taxon>Actinopterygii</taxon>
        <taxon>Neopterygii</taxon>
        <taxon>Teleostei</taxon>
        <taxon>Neoteleostei</taxon>
        <taxon>Acanthomorphata</taxon>
        <taxon>Eupercaria</taxon>
        <taxon>Labriformes</taxon>
        <taxon>Labridae</taxon>
        <taxon>Xyrichtys</taxon>
    </lineage>
</organism>
<dbReference type="Proteomes" id="UP001178508">
    <property type="component" value="Chromosome 4"/>
</dbReference>
<protein>
    <submittedName>
        <fullName evidence="2">Uncharacterized protein LOC127360787</fullName>
    </submittedName>
</protein>
<name>A0AAV1F2Y3_XYRNO</name>
<proteinExistence type="predicted"/>
<feature type="region of interest" description="Disordered" evidence="1">
    <location>
        <begin position="279"/>
        <end position="347"/>
    </location>
</feature>
<feature type="compositionally biased region" description="Pro residues" evidence="1">
    <location>
        <begin position="287"/>
        <end position="296"/>
    </location>
</feature>
<accession>A0AAV1F2Y3</accession>
<dbReference type="GO" id="GO:0003676">
    <property type="term" value="F:nucleic acid binding"/>
    <property type="evidence" value="ECO:0007669"/>
    <property type="project" value="InterPro"/>
</dbReference>
<evidence type="ECO:0000313" key="3">
    <source>
        <dbReference type="Proteomes" id="UP001178508"/>
    </source>
</evidence>
<feature type="compositionally biased region" description="Basic residues" evidence="1">
    <location>
        <begin position="36"/>
        <end position="46"/>
    </location>
</feature>
<feature type="region of interest" description="Disordered" evidence="1">
    <location>
        <begin position="1"/>
        <end position="47"/>
    </location>
</feature>
<dbReference type="Gene3D" id="4.10.60.10">
    <property type="entry name" value="Zinc finger, CCHC-type"/>
    <property type="match status" value="1"/>
</dbReference>
<reference evidence="2" key="1">
    <citation type="submission" date="2023-08" db="EMBL/GenBank/DDBJ databases">
        <authorList>
            <person name="Alioto T."/>
            <person name="Alioto T."/>
            <person name="Gomez Garrido J."/>
        </authorList>
    </citation>
    <scope>NUCLEOTIDE SEQUENCE</scope>
</reference>
<dbReference type="EMBL" id="OY660867">
    <property type="protein sequence ID" value="CAJ1055542.1"/>
    <property type="molecule type" value="Genomic_DNA"/>
</dbReference>
<evidence type="ECO:0000313" key="2">
    <source>
        <dbReference type="EMBL" id="CAJ1055542.1"/>
    </source>
</evidence>
<feature type="compositionally biased region" description="Polar residues" evidence="1">
    <location>
        <begin position="329"/>
        <end position="338"/>
    </location>
</feature>
<evidence type="ECO:0000256" key="1">
    <source>
        <dbReference type="SAM" id="MobiDB-lite"/>
    </source>
</evidence>
<dbReference type="AlphaFoldDB" id="A0AAV1F2Y3"/>
<dbReference type="GO" id="GO:0008270">
    <property type="term" value="F:zinc ion binding"/>
    <property type="evidence" value="ECO:0007669"/>
    <property type="project" value="InterPro"/>
</dbReference>
<dbReference type="SUPFAM" id="SSF57756">
    <property type="entry name" value="Retrovirus zinc finger-like domains"/>
    <property type="match status" value="1"/>
</dbReference>
<dbReference type="InterPro" id="IPR036875">
    <property type="entry name" value="Znf_CCHC_sf"/>
</dbReference>